<evidence type="ECO:0000313" key="3">
    <source>
        <dbReference type="EMBL" id="KAK0386910.1"/>
    </source>
</evidence>
<dbReference type="Proteomes" id="UP001175261">
    <property type="component" value="Unassembled WGS sequence"/>
</dbReference>
<name>A0AA39GGH2_SARSR</name>
<dbReference type="Gene3D" id="3.30.710.10">
    <property type="entry name" value="Potassium Channel Kv1.1, Chain A"/>
    <property type="match status" value="1"/>
</dbReference>
<feature type="domain" description="BTB" evidence="2">
    <location>
        <begin position="43"/>
        <end position="108"/>
    </location>
</feature>
<evidence type="ECO:0000256" key="1">
    <source>
        <dbReference type="SAM" id="MobiDB-lite"/>
    </source>
</evidence>
<dbReference type="InterPro" id="IPR011333">
    <property type="entry name" value="SKP1/BTB/POZ_sf"/>
</dbReference>
<evidence type="ECO:0000259" key="2">
    <source>
        <dbReference type="PROSITE" id="PS50097"/>
    </source>
</evidence>
<keyword evidence="4" id="KW-1185">Reference proteome</keyword>
<proteinExistence type="predicted"/>
<accession>A0AA39GGH2</accession>
<organism evidence="3 4">
    <name type="scientific">Sarocladium strictum</name>
    <name type="common">Black bundle disease fungus</name>
    <name type="synonym">Acremonium strictum</name>
    <dbReference type="NCBI Taxonomy" id="5046"/>
    <lineage>
        <taxon>Eukaryota</taxon>
        <taxon>Fungi</taxon>
        <taxon>Dikarya</taxon>
        <taxon>Ascomycota</taxon>
        <taxon>Pezizomycotina</taxon>
        <taxon>Sordariomycetes</taxon>
        <taxon>Hypocreomycetidae</taxon>
        <taxon>Hypocreales</taxon>
        <taxon>Sarocladiaceae</taxon>
        <taxon>Sarocladium</taxon>
    </lineage>
</organism>
<feature type="region of interest" description="Disordered" evidence="1">
    <location>
        <begin position="1"/>
        <end position="22"/>
    </location>
</feature>
<dbReference type="PANTHER" id="PTHR47843">
    <property type="entry name" value="BTB DOMAIN-CONTAINING PROTEIN-RELATED"/>
    <property type="match status" value="1"/>
</dbReference>
<dbReference type="SUPFAM" id="SSF54695">
    <property type="entry name" value="POZ domain"/>
    <property type="match status" value="1"/>
</dbReference>
<dbReference type="InterPro" id="IPR000210">
    <property type="entry name" value="BTB/POZ_dom"/>
</dbReference>
<reference evidence="3" key="1">
    <citation type="submission" date="2022-10" db="EMBL/GenBank/DDBJ databases">
        <title>Determination and structural analysis of whole genome sequence of Sarocladium strictum F4-1.</title>
        <authorList>
            <person name="Hu L."/>
            <person name="Jiang Y."/>
        </authorList>
    </citation>
    <scope>NUCLEOTIDE SEQUENCE</scope>
    <source>
        <strain evidence="3">F4-1</strain>
    </source>
</reference>
<dbReference type="PROSITE" id="PS50097">
    <property type="entry name" value="BTB"/>
    <property type="match status" value="1"/>
</dbReference>
<gene>
    <name evidence="3" type="ORF">NLU13_5223</name>
</gene>
<sequence length="245" mass="27559">MSQLVSDREAGDCETPLRKKPRKESDYVGIEISEYEEPRFARFLVGPSEKEFTIHCGSLKGLSQYFCALVEGQIREASEGVVKWPHVDNDTFSRFAEFVYTGEYNNPQIYRRSSRTRVPSHDDLVAHLRLAVLADSYDISALEKLAMDKLLKSCDLLYKSMDWPGQAMEPALSGKSPYGPETLVEFVKLCYDPNELVPGKILDKVSGWIKMHPKGLGSSEELRDAINSSHRLAAALCEGLLSKHK</sequence>
<dbReference type="Pfam" id="PF00651">
    <property type="entry name" value="BTB"/>
    <property type="match status" value="1"/>
</dbReference>
<evidence type="ECO:0000313" key="4">
    <source>
        <dbReference type="Proteomes" id="UP001175261"/>
    </source>
</evidence>
<comment type="caution">
    <text evidence="3">The sequence shown here is derived from an EMBL/GenBank/DDBJ whole genome shotgun (WGS) entry which is preliminary data.</text>
</comment>
<protein>
    <recommendedName>
        <fullName evidence="2">BTB domain-containing protein</fullName>
    </recommendedName>
</protein>
<dbReference type="EMBL" id="JAPDFR010000004">
    <property type="protein sequence ID" value="KAK0386910.1"/>
    <property type="molecule type" value="Genomic_DNA"/>
</dbReference>
<feature type="compositionally biased region" description="Basic and acidic residues" evidence="1">
    <location>
        <begin position="1"/>
        <end position="17"/>
    </location>
</feature>
<dbReference type="AlphaFoldDB" id="A0AA39GGH2"/>